<feature type="signal peptide" evidence="1">
    <location>
        <begin position="1"/>
        <end position="22"/>
    </location>
</feature>
<evidence type="ECO:0000313" key="3">
    <source>
        <dbReference type="Proteomes" id="UP000307440"/>
    </source>
</evidence>
<protein>
    <submittedName>
        <fullName evidence="2">Uncharacterized protein</fullName>
    </submittedName>
</protein>
<dbReference type="STRING" id="230819.A0A5C3KLV4"/>
<keyword evidence="3" id="KW-1185">Reference proteome</keyword>
<dbReference type="OrthoDB" id="2758521at2759"/>
<evidence type="ECO:0000313" key="2">
    <source>
        <dbReference type="EMBL" id="TFK21300.1"/>
    </source>
</evidence>
<dbReference type="EMBL" id="ML210272">
    <property type="protein sequence ID" value="TFK21300.1"/>
    <property type="molecule type" value="Genomic_DNA"/>
</dbReference>
<evidence type="ECO:0000256" key="1">
    <source>
        <dbReference type="SAM" id="SignalP"/>
    </source>
</evidence>
<dbReference type="AlphaFoldDB" id="A0A5C3KLV4"/>
<proteinExistence type="predicted"/>
<name>A0A5C3KLV4_COPMA</name>
<accession>A0A5C3KLV4</accession>
<keyword evidence="1" id="KW-0732">Signal</keyword>
<reference evidence="2 3" key="1">
    <citation type="journal article" date="2019" name="Nat. Ecol. Evol.">
        <title>Megaphylogeny resolves global patterns of mushroom evolution.</title>
        <authorList>
            <person name="Varga T."/>
            <person name="Krizsan K."/>
            <person name="Foldi C."/>
            <person name="Dima B."/>
            <person name="Sanchez-Garcia M."/>
            <person name="Sanchez-Ramirez S."/>
            <person name="Szollosi G.J."/>
            <person name="Szarkandi J.G."/>
            <person name="Papp V."/>
            <person name="Albert L."/>
            <person name="Andreopoulos W."/>
            <person name="Angelini C."/>
            <person name="Antonin V."/>
            <person name="Barry K.W."/>
            <person name="Bougher N.L."/>
            <person name="Buchanan P."/>
            <person name="Buyck B."/>
            <person name="Bense V."/>
            <person name="Catcheside P."/>
            <person name="Chovatia M."/>
            <person name="Cooper J."/>
            <person name="Damon W."/>
            <person name="Desjardin D."/>
            <person name="Finy P."/>
            <person name="Geml J."/>
            <person name="Haridas S."/>
            <person name="Hughes K."/>
            <person name="Justo A."/>
            <person name="Karasinski D."/>
            <person name="Kautmanova I."/>
            <person name="Kiss B."/>
            <person name="Kocsube S."/>
            <person name="Kotiranta H."/>
            <person name="LaButti K.M."/>
            <person name="Lechner B.E."/>
            <person name="Liimatainen K."/>
            <person name="Lipzen A."/>
            <person name="Lukacs Z."/>
            <person name="Mihaltcheva S."/>
            <person name="Morgado L.N."/>
            <person name="Niskanen T."/>
            <person name="Noordeloos M.E."/>
            <person name="Ohm R.A."/>
            <person name="Ortiz-Santana B."/>
            <person name="Ovrebo C."/>
            <person name="Racz N."/>
            <person name="Riley R."/>
            <person name="Savchenko A."/>
            <person name="Shiryaev A."/>
            <person name="Soop K."/>
            <person name="Spirin V."/>
            <person name="Szebenyi C."/>
            <person name="Tomsovsky M."/>
            <person name="Tulloss R.E."/>
            <person name="Uehling J."/>
            <person name="Grigoriev I.V."/>
            <person name="Vagvolgyi C."/>
            <person name="Papp T."/>
            <person name="Martin F.M."/>
            <person name="Miettinen O."/>
            <person name="Hibbett D.S."/>
            <person name="Nagy L.G."/>
        </authorList>
    </citation>
    <scope>NUCLEOTIDE SEQUENCE [LARGE SCALE GENOMIC DNA]</scope>
    <source>
        <strain evidence="2 3">CBS 121175</strain>
    </source>
</reference>
<organism evidence="2 3">
    <name type="scientific">Coprinopsis marcescibilis</name>
    <name type="common">Agaric fungus</name>
    <name type="synonym">Psathyrella marcescibilis</name>
    <dbReference type="NCBI Taxonomy" id="230819"/>
    <lineage>
        <taxon>Eukaryota</taxon>
        <taxon>Fungi</taxon>
        <taxon>Dikarya</taxon>
        <taxon>Basidiomycota</taxon>
        <taxon>Agaricomycotina</taxon>
        <taxon>Agaricomycetes</taxon>
        <taxon>Agaricomycetidae</taxon>
        <taxon>Agaricales</taxon>
        <taxon>Agaricineae</taxon>
        <taxon>Psathyrellaceae</taxon>
        <taxon>Coprinopsis</taxon>
    </lineage>
</organism>
<dbReference type="Proteomes" id="UP000307440">
    <property type="component" value="Unassembled WGS sequence"/>
</dbReference>
<sequence>MLWRKLVALLSVFVYQSDLTHAALVERRIDDTQGDSATGLRPVYLPAEGVWNGLDCSQCQLKPDIARVFGGTYSEATYRPARGIVSVDIQFEGVAIDVYFILAPFSARLTTLTECLFILDGGEPATFRYQPGAEDTEFIYEHSVFSRTDLPDANHTLRITVPEVPHELFLNFDYAIYMYAGLF</sequence>
<gene>
    <name evidence="2" type="ORF">FA15DRAFT_598092</name>
</gene>
<feature type="chain" id="PRO_5022665722" evidence="1">
    <location>
        <begin position="23"/>
        <end position="183"/>
    </location>
</feature>